<protein>
    <submittedName>
        <fullName evidence="5">Glycosyltransferase, group 2 family protein</fullName>
        <ecNumber evidence="5">2.4.-.-</ecNumber>
    </submittedName>
</protein>
<dbReference type="SUPFAM" id="SSF53448">
    <property type="entry name" value="Nucleotide-diphospho-sugar transferases"/>
    <property type="match status" value="1"/>
</dbReference>
<dbReference type="AlphaFoldDB" id="B0NSM1"/>
<evidence type="ECO:0000256" key="1">
    <source>
        <dbReference type="ARBA" id="ARBA00006739"/>
    </source>
</evidence>
<accession>B0NSM1</accession>
<dbReference type="EC" id="2.4.-.-" evidence="5"/>
<evidence type="ECO:0000313" key="6">
    <source>
        <dbReference type="Proteomes" id="UP000004713"/>
    </source>
</evidence>
<name>B0NSM1_BACSE</name>
<reference evidence="5 6" key="2">
    <citation type="submission" date="2007-11" db="EMBL/GenBank/DDBJ databases">
        <authorList>
            <person name="Fulton L."/>
            <person name="Clifton S."/>
            <person name="Fulton B."/>
            <person name="Xu J."/>
            <person name="Minx P."/>
            <person name="Pepin K.H."/>
            <person name="Johnson M."/>
            <person name="Thiruvilangam P."/>
            <person name="Bhonagiri V."/>
            <person name="Nash W.E."/>
            <person name="Mardis E.R."/>
            <person name="Wilson R.K."/>
        </authorList>
    </citation>
    <scope>NUCLEOTIDE SEQUENCE [LARGE SCALE GENOMIC DNA]</scope>
    <source>
        <strain evidence="5 6">ATCC 43183</strain>
    </source>
</reference>
<organism evidence="5 6">
    <name type="scientific">Bacteroides stercoris ATCC 43183</name>
    <dbReference type="NCBI Taxonomy" id="449673"/>
    <lineage>
        <taxon>Bacteria</taxon>
        <taxon>Pseudomonadati</taxon>
        <taxon>Bacteroidota</taxon>
        <taxon>Bacteroidia</taxon>
        <taxon>Bacteroidales</taxon>
        <taxon>Bacteroidaceae</taxon>
        <taxon>Bacteroides</taxon>
    </lineage>
</organism>
<dbReference type="Gene3D" id="3.90.550.10">
    <property type="entry name" value="Spore Coat Polysaccharide Biosynthesis Protein SpsA, Chain A"/>
    <property type="match status" value="1"/>
</dbReference>
<dbReference type="InterPro" id="IPR029044">
    <property type="entry name" value="Nucleotide-diphossugar_trans"/>
</dbReference>
<dbReference type="EMBL" id="ABFZ02000020">
    <property type="protein sequence ID" value="EDS14797.1"/>
    <property type="molecule type" value="Genomic_DNA"/>
</dbReference>
<dbReference type="Proteomes" id="UP000004713">
    <property type="component" value="Unassembled WGS sequence"/>
</dbReference>
<comment type="caution">
    <text evidence="5">The sequence shown here is derived from an EMBL/GenBank/DDBJ whole genome shotgun (WGS) entry which is preliminary data.</text>
</comment>
<dbReference type="Pfam" id="PF00535">
    <property type="entry name" value="Glycos_transf_2"/>
    <property type="match status" value="1"/>
</dbReference>
<reference evidence="5 6" key="1">
    <citation type="submission" date="2007-11" db="EMBL/GenBank/DDBJ databases">
        <title>Draft genome sequence of Bacteroides stercoris(ATCC 43183).</title>
        <authorList>
            <person name="Sudarsanam P."/>
            <person name="Ley R."/>
            <person name="Guruge J."/>
            <person name="Turnbaugh P.J."/>
            <person name="Mahowald M."/>
            <person name="Liep D."/>
            <person name="Gordon J."/>
        </authorList>
    </citation>
    <scope>NUCLEOTIDE SEQUENCE [LARGE SCALE GENOMIC DNA]</scope>
    <source>
        <strain evidence="5 6">ATCC 43183</strain>
    </source>
</reference>
<keyword evidence="2 5" id="KW-0328">Glycosyltransferase</keyword>
<dbReference type="PANTHER" id="PTHR43179">
    <property type="entry name" value="RHAMNOSYLTRANSFERASE WBBL"/>
    <property type="match status" value="1"/>
</dbReference>
<gene>
    <name evidence="5" type="ORF">BACSTE_02485</name>
</gene>
<dbReference type="PANTHER" id="PTHR43179:SF12">
    <property type="entry name" value="GALACTOFURANOSYLTRANSFERASE GLFT2"/>
    <property type="match status" value="1"/>
</dbReference>
<evidence type="ECO:0000256" key="2">
    <source>
        <dbReference type="ARBA" id="ARBA00022676"/>
    </source>
</evidence>
<evidence type="ECO:0000313" key="5">
    <source>
        <dbReference type="EMBL" id="EDS14797.1"/>
    </source>
</evidence>
<dbReference type="InterPro" id="IPR001173">
    <property type="entry name" value="Glyco_trans_2-like"/>
</dbReference>
<evidence type="ECO:0000256" key="3">
    <source>
        <dbReference type="ARBA" id="ARBA00022679"/>
    </source>
</evidence>
<feature type="domain" description="Glycosyltransferase 2-like" evidence="4">
    <location>
        <begin position="14"/>
        <end position="164"/>
    </location>
</feature>
<dbReference type="HOGENOM" id="CLU_023845_2_1_10"/>
<dbReference type="GO" id="GO:0016757">
    <property type="term" value="F:glycosyltransferase activity"/>
    <property type="evidence" value="ECO:0007669"/>
    <property type="project" value="UniProtKB-KW"/>
</dbReference>
<proteinExistence type="inferred from homology"/>
<sequence>MIIFIKIVMNIIAVVVTYNRIELLKRTVRCLQQNKPVSSIVVVNNGSTDATAEWLKTQSGLTVINQANVGGSGGFYTGMQYAYQAGADWIWCMDDDVFPRADCLERLLQHAGREDIGILAPRRLQEGKLFTHEFQGYNLTNPFASMYTGKLAKQTVTGPVEIQGAAFEGPFIRREVVGKIGYPNKDLFIFCDDTDYCLRTVQAGFRILYVPDALMDKEKFFSNDSWSERSKKKKWKRFYQVRNSTYLSHHYGRNWAVRYLRGFNGVAGYILTALVTCPFTDAYRWSDIPKLWKAYCDGIHERLGKID</sequence>
<evidence type="ECO:0000259" key="4">
    <source>
        <dbReference type="Pfam" id="PF00535"/>
    </source>
</evidence>
<dbReference type="CAZy" id="GT2">
    <property type="family name" value="Glycosyltransferase Family 2"/>
</dbReference>
<dbReference type="eggNOG" id="COG1216">
    <property type="taxonomic scope" value="Bacteria"/>
</dbReference>
<keyword evidence="3 5" id="KW-0808">Transferase</keyword>
<dbReference type="CDD" id="cd04185">
    <property type="entry name" value="GT_2_like_b"/>
    <property type="match status" value="1"/>
</dbReference>
<comment type="similarity">
    <text evidence="1">Belongs to the glycosyltransferase 2 family.</text>
</comment>